<reference evidence="3" key="1">
    <citation type="journal article" date="2014" name="Science">
        <title>Ancient hybridizations among the ancestral genomes of bread wheat.</title>
        <authorList>
            <consortium name="International Wheat Genome Sequencing Consortium,"/>
            <person name="Marcussen T."/>
            <person name="Sandve S.R."/>
            <person name="Heier L."/>
            <person name="Spannagl M."/>
            <person name="Pfeifer M."/>
            <person name="Jakobsen K.S."/>
            <person name="Wulff B.B."/>
            <person name="Steuernagel B."/>
            <person name="Mayer K.F."/>
            <person name="Olsen O.A."/>
        </authorList>
    </citation>
    <scope>NUCLEOTIDE SEQUENCE [LARGE SCALE GENOMIC DNA]</scope>
    <source>
        <strain evidence="3">cv. AL8/78</strain>
    </source>
</reference>
<evidence type="ECO:0000313" key="2">
    <source>
        <dbReference type="EnsemblPlants" id="AET6Gv20971400.9"/>
    </source>
</evidence>
<name>A0A453Q424_AEGTS</name>
<accession>A0A453Q424</accession>
<dbReference type="EnsemblPlants" id="AET6Gv20971400.9">
    <property type="protein sequence ID" value="AET6Gv20971400.9"/>
    <property type="gene ID" value="AET6Gv20971400"/>
</dbReference>
<keyword evidence="3" id="KW-1185">Reference proteome</keyword>
<evidence type="ECO:0000256" key="1">
    <source>
        <dbReference type="SAM" id="Phobius"/>
    </source>
</evidence>
<proteinExistence type="predicted"/>
<dbReference type="Gramene" id="AET6Gv20971400.9">
    <property type="protein sequence ID" value="AET6Gv20971400.9"/>
    <property type="gene ID" value="AET6Gv20971400"/>
</dbReference>
<sequence>MPTHSLFIPLEKEPRMLCAEMSWRDNTCLFSVHANPHYYIRTCYSSLILIFFLIYVHIMHTIMSCSVRII</sequence>
<reference evidence="2" key="3">
    <citation type="journal article" date="2017" name="Nature">
        <title>Genome sequence of the progenitor of the wheat D genome Aegilops tauschii.</title>
        <authorList>
            <person name="Luo M.C."/>
            <person name="Gu Y.Q."/>
            <person name="Puiu D."/>
            <person name="Wang H."/>
            <person name="Twardziok S.O."/>
            <person name="Deal K.R."/>
            <person name="Huo N."/>
            <person name="Zhu T."/>
            <person name="Wang L."/>
            <person name="Wang Y."/>
            <person name="McGuire P.E."/>
            <person name="Liu S."/>
            <person name="Long H."/>
            <person name="Ramasamy R.K."/>
            <person name="Rodriguez J.C."/>
            <person name="Van S.L."/>
            <person name="Yuan L."/>
            <person name="Wang Z."/>
            <person name="Xia Z."/>
            <person name="Xiao L."/>
            <person name="Anderson O.D."/>
            <person name="Ouyang S."/>
            <person name="Liang Y."/>
            <person name="Zimin A.V."/>
            <person name="Pertea G."/>
            <person name="Qi P."/>
            <person name="Bennetzen J.L."/>
            <person name="Dai X."/>
            <person name="Dawson M.W."/>
            <person name="Muller H.G."/>
            <person name="Kugler K."/>
            <person name="Rivarola-Duarte L."/>
            <person name="Spannagl M."/>
            <person name="Mayer K.F.X."/>
            <person name="Lu F.H."/>
            <person name="Bevan M.W."/>
            <person name="Leroy P."/>
            <person name="Li P."/>
            <person name="You F.M."/>
            <person name="Sun Q."/>
            <person name="Liu Z."/>
            <person name="Lyons E."/>
            <person name="Wicker T."/>
            <person name="Salzberg S.L."/>
            <person name="Devos K.M."/>
            <person name="Dvorak J."/>
        </authorList>
    </citation>
    <scope>NUCLEOTIDE SEQUENCE [LARGE SCALE GENOMIC DNA]</scope>
    <source>
        <strain evidence="2">cv. AL8/78</strain>
    </source>
</reference>
<reference evidence="3" key="2">
    <citation type="journal article" date="2017" name="Nat. Plants">
        <title>The Aegilops tauschii genome reveals multiple impacts of transposons.</title>
        <authorList>
            <person name="Zhao G."/>
            <person name="Zou C."/>
            <person name="Li K."/>
            <person name="Wang K."/>
            <person name="Li T."/>
            <person name="Gao L."/>
            <person name="Zhang X."/>
            <person name="Wang H."/>
            <person name="Yang Z."/>
            <person name="Liu X."/>
            <person name="Jiang W."/>
            <person name="Mao L."/>
            <person name="Kong X."/>
            <person name="Jiao Y."/>
            <person name="Jia J."/>
        </authorList>
    </citation>
    <scope>NUCLEOTIDE SEQUENCE [LARGE SCALE GENOMIC DNA]</scope>
    <source>
        <strain evidence="3">cv. AL8/78</strain>
    </source>
</reference>
<feature type="transmembrane region" description="Helical" evidence="1">
    <location>
        <begin position="38"/>
        <end position="58"/>
    </location>
</feature>
<reference evidence="2" key="4">
    <citation type="submission" date="2019-03" db="UniProtKB">
        <authorList>
            <consortium name="EnsemblPlants"/>
        </authorList>
    </citation>
    <scope>IDENTIFICATION</scope>
</reference>
<keyword evidence="1" id="KW-0472">Membrane</keyword>
<organism evidence="2 3">
    <name type="scientific">Aegilops tauschii subsp. strangulata</name>
    <name type="common">Goatgrass</name>
    <dbReference type="NCBI Taxonomy" id="200361"/>
    <lineage>
        <taxon>Eukaryota</taxon>
        <taxon>Viridiplantae</taxon>
        <taxon>Streptophyta</taxon>
        <taxon>Embryophyta</taxon>
        <taxon>Tracheophyta</taxon>
        <taxon>Spermatophyta</taxon>
        <taxon>Magnoliopsida</taxon>
        <taxon>Liliopsida</taxon>
        <taxon>Poales</taxon>
        <taxon>Poaceae</taxon>
        <taxon>BOP clade</taxon>
        <taxon>Pooideae</taxon>
        <taxon>Triticodae</taxon>
        <taxon>Triticeae</taxon>
        <taxon>Triticinae</taxon>
        <taxon>Aegilops</taxon>
    </lineage>
</organism>
<protein>
    <submittedName>
        <fullName evidence="2">Uncharacterized protein</fullName>
    </submittedName>
</protein>
<dbReference type="Proteomes" id="UP000015105">
    <property type="component" value="Chromosome 6D"/>
</dbReference>
<reference evidence="2" key="5">
    <citation type="journal article" date="2021" name="G3 (Bethesda)">
        <title>Aegilops tauschii genome assembly Aet v5.0 features greater sequence contiguity and improved annotation.</title>
        <authorList>
            <person name="Wang L."/>
            <person name="Zhu T."/>
            <person name="Rodriguez J.C."/>
            <person name="Deal K.R."/>
            <person name="Dubcovsky J."/>
            <person name="McGuire P.E."/>
            <person name="Lux T."/>
            <person name="Spannagl M."/>
            <person name="Mayer K.F.X."/>
            <person name="Baldrich P."/>
            <person name="Meyers B.C."/>
            <person name="Huo N."/>
            <person name="Gu Y.Q."/>
            <person name="Zhou H."/>
            <person name="Devos K.M."/>
            <person name="Bennetzen J.L."/>
            <person name="Unver T."/>
            <person name="Budak H."/>
            <person name="Gulick P.J."/>
            <person name="Galiba G."/>
            <person name="Kalapos B."/>
            <person name="Nelson D.R."/>
            <person name="Li P."/>
            <person name="You F.M."/>
            <person name="Luo M.C."/>
            <person name="Dvorak J."/>
        </authorList>
    </citation>
    <scope>NUCLEOTIDE SEQUENCE [LARGE SCALE GENOMIC DNA]</scope>
    <source>
        <strain evidence="2">cv. AL8/78</strain>
    </source>
</reference>
<evidence type="ECO:0000313" key="3">
    <source>
        <dbReference type="Proteomes" id="UP000015105"/>
    </source>
</evidence>
<dbReference type="AlphaFoldDB" id="A0A453Q424"/>
<keyword evidence="1" id="KW-0812">Transmembrane</keyword>
<keyword evidence="1" id="KW-1133">Transmembrane helix</keyword>